<dbReference type="SUPFAM" id="SSF51905">
    <property type="entry name" value="FAD/NAD(P)-binding domain"/>
    <property type="match status" value="1"/>
</dbReference>
<evidence type="ECO:0000256" key="1">
    <source>
        <dbReference type="ARBA" id="ARBA00023002"/>
    </source>
</evidence>
<dbReference type="InterPro" id="IPR006076">
    <property type="entry name" value="FAD-dep_OxRdtase"/>
</dbReference>
<dbReference type="Gene3D" id="3.30.9.10">
    <property type="entry name" value="D-Amino Acid Oxidase, subunit A, domain 2"/>
    <property type="match status" value="1"/>
</dbReference>
<evidence type="ECO:0000313" key="4">
    <source>
        <dbReference type="Proteomes" id="UP001557465"/>
    </source>
</evidence>
<sequence length="349" mass="36490">MTSGRPDLTVRGGGIFGLAIAYQGARRGAKVRLIEAERIGAGSSGGHVGALAPHVPENWNAKKQFQFESLMMAESFWAEVAQIGGRDPGYGRIGRIQPLMDEAQIARAQERAASAADLWQGRATWQVVEAAQFAPFAPPSPTGLVIHDTLSARAAPRAAGAALVAALQAMGVEIVIGEGAEIGPVIHATGAPGLADLSAAFGRPMGNGVKGQSALLRHDAGVAPQIYADSLHLVPHADGTVAIGSTSEREFDTPDTTDAQLETLIDTARRLCPALAQARVIDRWAGVRPRAKSRAPMLGAWPDRPGHFIANGGFKIGFGMAPKVAQVMIDLVLDGQATIPEGFGVQDNL</sequence>
<gene>
    <name evidence="3" type="ORF">AB4874_05210</name>
</gene>
<keyword evidence="1 3" id="KW-0560">Oxidoreductase</keyword>
<dbReference type="Gene3D" id="3.50.50.60">
    <property type="entry name" value="FAD/NAD(P)-binding domain"/>
    <property type="match status" value="1"/>
</dbReference>
<evidence type="ECO:0000313" key="3">
    <source>
        <dbReference type="EMBL" id="MEX1661050.1"/>
    </source>
</evidence>
<dbReference type="EC" id="1.-.-.-" evidence="3"/>
<feature type="domain" description="FAD dependent oxidoreductase" evidence="2">
    <location>
        <begin position="7"/>
        <end position="331"/>
    </location>
</feature>
<evidence type="ECO:0000259" key="2">
    <source>
        <dbReference type="Pfam" id="PF01266"/>
    </source>
</evidence>
<dbReference type="Proteomes" id="UP001557465">
    <property type="component" value="Unassembled WGS sequence"/>
</dbReference>
<dbReference type="Pfam" id="PF01266">
    <property type="entry name" value="DAO"/>
    <property type="match status" value="1"/>
</dbReference>
<reference evidence="3 4" key="1">
    <citation type="journal article" date="2011" name="Int. J. Syst. Evol. Microbiol.">
        <title>Zhongshania antarctica gen. nov., sp. nov. and Zhongshania guokunii sp. nov., gammaproteobacteria respectively isolated from coastal attached (fast) ice and surface seawater of the Antarctic.</title>
        <authorList>
            <person name="Li H.J."/>
            <person name="Zhang X.Y."/>
            <person name="Chen C.X."/>
            <person name="Zhang Y.J."/>
            <person name="Gao Z.M."/>
            <person name="Yu Y."/>
            <person name="Chen X.L."/>
            <person name="Chen B."/>
            <person name="Zhang Y.Z."/>
        </authorList>
    </citation>
    <scope>NUCLEOTIDE SEQUENCE [LARGE SCALE GENOMIC DNA]</scope>
    <source>
        <strain evidence="3 4">15-R06ZXC-3</strain>
    </source>
</reference>
<dbReference type="GO" id="GO:0016491">
    <property type="term" value="F:oxidoreductase activity"/>
    <property type="evidence" value="ECO:0007669"/>
    <property type="project" value="UniProtKB-KW"/>
</dbReference>
<keyword evidence="4" id="KW-1185">Reference proteome</keyword>
<accession>A0ABV3THP4</accession>
<organism evidence="3 4">
    <name type="scientific">Thioclava arctica</name>
    <dbReference type="NCBI Taxonomy" id="3238301"/>
    <lineage>
        <taxon>Bacteria</taxon>
        <taxon>Pseudomonadati</taxon>
        <taxon>Pseudomonadota</taxon>
        <taxon>Alphaproteobacteria</taxon>
        <taxon>Rhodobacterales</taxon>
        <taxon>Paracoccaceae</taxon>
        <taxon>Thioclava</taxon>
    </lineage>
</organism>
<dbReference type="RefSeq" id="WP_368391190.1">
    <property type="nucleotide sequence ID" value="NZ_JBFRYC010000002.1"/>
</dbReference>
<dbReference type="PANTHER" id="PTHR13847:SF289">
    <property type="entry name" value="GLYCINE OXIDASE"/>
    <property type="match status" value="1"/>
</dbReference>
<name>A0ABV3THP4_9RHOB</name>
<protein>
    <submittedName>
        <fullName evidence="3">NAD(P)/FAD-dependent oxidoreductase</fullName>
        <ecNumber evidence="3">1.-.-.-</ecNumber>
    </submittedName>
</protein>
<comment type="caution">
    <text evidence="3">The sequence shown here is derived from an EMBL/GenBank/DDBJ whole genome shotgun (WGS) entry which is preliminary data.</text>
</comment>
<dbReference type="PANTHER" id="PTHR13847">
    <property type="entry name" value="SARCOSINE DEHYDROGENASE-RELATED"/>
    <property type="match status" value="1"/>
</dbReference>
<dbReference type="EMBL" id="JBFRYC010000002">
    <property type="protein sequence ID" value="MEX1661050.1"/>
    <property type="molecule type" value="Genomic_DNA"/>
</dbReference>
<dbReference type="SUPFAM" id="SSF54373">
    <property type="entry name" value="FAD-linked reductases, C-terminal domain"/>
    <property type="match status" value="1"/>
</dbReference>
<dbReference type="InterPro" id="IPR036188">
    <property type="entry name" value="FAD/NAD-bd_sf"/>
</dbReference>
<proteinExistence type="predicted"/>